<proteinExistence type="predicted"/>
<sequence>MDELRQINNREFYKILNKSPDEFEEFLINLDLLPGKTKTCLACGGTMNLRDRGKKGLTYRCTTYRCRKEIFELSYLWAHHQADVKNVSRNVKNVDGSSIADVTISDWKNFFRDLCHEYFKSHPIIIGGPGVVVHIDETVITKRKYHRGRLPSEEWWFFGGIEVVSGRAFIVPVKRRNRETLIPLIQKHIAPGTVIHSDCWAAYSTISQLPQGYIHRRSLAKI</sequence>
<dbReference type="SMART" id="SM01126">
    <property type="entry name" value="DDE_Tnp_IS1595"/>
    <property type="match status" value="1"/>
</dbReference>
<feature type="domain" description="ISXO2-like transposase" evidence="1">
    <location>
        <begin position="125"/>
        <end position="221"/>
    </location>
</feature>
<dbReference type="WBParaSite" id="PSU_v2.g14801.t1">
    <property type="protein sequence ID" value="PSU_v2.g14801.t1"/>
    <property type="gene ID" value="PSU_v2.g14801"/>
</dbReference>
<dbReference type="InterPro" id="IPR024445">
    <property type="entry name" value="Tnp_ISXO2-like"/>
</dbReference>
<dbReference type="AlphaFoldDB" id="A0A914Y5T1"/>
<dbReference type="InterPro" id="IPR053164">
    <property type="entry name" value="IS1016-like_transposase"/>
</dbReference>
<evidence type="ECO:0000313" key="2">
    <source>
        <dbReference type="Proteomes" id="UP000887577"/>
    </source>
</evidence>
<organism evidence="2 3">
    <name type="scientific">Panagrolaimus superbus</name>
    <dbReference type="NCBI Taxonomy" id="310955"/>
    <lineage>
        <taxon>Eukaryota</taxon>
        <taxon>Metazoa</taxon>
        <taxon>Ecdysozoa</taxon>
        <taxon>Nematoda</taxon>
        <taxon>Chromadorea</taxon>
        <taxon>Rhabditida</taxon>
        <taxon>Tylenchina</taxon>
        <taxon>Panagrolaimomorpha</taxon>
        <taxon>Panagrolaimoidea</taxon>
        <taxon>Panagrolaimidae</taxon>
        <taxon>Panagrolaimus</taxon>
    </lineage>
</organism>
<evidence type="ECO:0000259" key="1">
    <source>
        <dbReference type="SMART" id="SM01126"/>
    </source>
</evidence>
<dbReference type="Proteomes" id="UP000887577">
    <property type="component" value="Unplaced"/>
</dbReference>
<dbReference type="PANTHER" id="PTHR47163">
    <property type="entry name" value="DDE_TNP_IS1595 DOMAIN-CONTAINING PROTEIN"/>
    <property type="match status" value="1"/>
</dbReference>
<reference evidence="3" key="1">
    <citation type="submission" date="2022-11" db="UniProtKB">
        <authorList>
            <consortium name="WormBaseParasite"/>
        </authorList>
    </citation>
    <scope>IDENTIFICATION</scope>
</reference>
<dbReference type="PANTHER" id="PTHR47163:SF2">
    <property type="entry name" value="SI:DKEY-17M8.2"/>
    <property type="match status" value="1"/>
</dbReference>
<dbReference type="Pfam" id="PF12762">
    <property type="entry name" value="DDE_Tnp_IS1595"/>
    <property type="match status" value="1"/>
</dbReference>
<name>A0A914Y5T1_9BILA</name>
<accession>A0A914Y5T1</accession>
<protein>
    <submittedName>
        <fullName evidence="3">ISXO2-like transposase domain-containing protein</fullName>
    </submittedName>
</protein>
<evidence type="ECO:0000313" key="3">
    <source>
        <dbReference type="WBParaSite" id="PSU_v2.g14801.t1"/>
    </source>
</evidence>
<keyword evidence="2" id="KW-1185">Reference proteome</keyword>